<evidence type="ECO:0000256" key="3">
    <source>
        <dbReference type="ARBA" id="ARBA00022559"/>
    </source>
</evidence>
<evidence type="ECO:0000256" key="9">
    <source>
        <dbReference type="ARBA" id="ARBA00022857"/>
    </source>
</evidence>
<proteinExistence type="inferred from homology"/>
<dbReference type="Pfam" id="PF03168">
    <property type="entry name" value="LEA_2"/>
    <property type="match status" value="1"/>
</dbReference>
<dbReference type="EMBL" id="CM018048">
    <property type="protein sequence ID" value="KAA8522461.1"/>
    <property type="molecule type" value="Genomic_DNA"/>
</dbReference>
<feature type="region of interest" description="Disordered" evidence="13">
    <location>
        <begin position="743"/>
        <end position="772"/>
    </location>
</feature>
<feature type="domain" description="FAD-binding FR-type" evidence="16">
    <location>
        <begin position="583"/>
        <end position="703"/>
    </location>
</feature>
<dbReference type="Pfam" id="PF08414">
    <property type="entry name" value="NADPH_Ox"/>
    <property type="match status" value="1"/>
</dbReference>
<feature type="transmembrane region" description="Helical" evidence="14">
    <location>
        <begin position="489"/>
        <end position="509"/>
    </location>
</feature>
<dbReference type="Gene3D" id="3.40.50.80">
    <property type="entry name" value="Nucleotide-binding domain of ferredoxin-NADP reductase (FNR) module"/>
    <property type="match status" value="1"/>
</dbReference>
<keyword evidence="18" id="KW-1185">Reference proteome</keyword>
<evidence type="ECO:0000256" key="11">
    <source>
        <dbReference type="ARBA" id="ARBA00023002"/>
    </source>
</evidence>
<dbReference type="InterPro" id="IPR018247">
    <property type="entry name" value="EF_Hand_1_Ca_BS"/>
</dbReference>
<keyword evidence="8" id="KW-0106">Calcium</keyword>
<accession>A0A5J4ZZE7</accession>
<feature type="compositionally biased region" description="Low complexity" evidence="13">
    <location>
        <begin position="69"/>
        <end position="93"/>
    </location>
</feature>
<dbReference type="Gene3D" id="2.60.40.1820">
    <property type="match status" value="1"/>
</dbReference>
<dbReference type="AlphaFoldDB" id="A0A5J4ZZE7"/>
<keyword evidence="6" id="KW-0479">Metal-binding</keyword>
<evidence type="ECO:0000256" key="7">
    <source>
        <dbReference type="ARBA" id="ARBA00022827"/>
    </source>
</evidence>
<sequence length="1092" mass="124024">MRGLARHERRWASDTIPGKGVSGGSSPGTDSGSAAEEFVEVTLDLQDDDTIVLRSVEPATIINVDHEISAGGTDTPGSTSTSQSPTMRRSSSNRLLQLSQELKAEAVAKAKHFSQELRAELKRFSWSHGHASRTLSSGLEPALAARALRQRQAQLDRTQFLNNFNKLAKDGYLYRADFAQCIGMRDSKEFALELFDALSRRRRLKDDKISRDELYEFCSQITDQSFDSRLQIFFDMVDKNEDGRITEEEVKEIIMLSASANKLSRLKEQAEEYAALIMEELDPERLGYIELWQLETLLLQKDTYLNYSQALSYTSQALSQNLQGLRKRSPIQRMSKKLLYYLEENWRRLWVICLWIMIMVGLFTWKFLQYKRKDAFKVMGYCLPTAKGAAETLKFNMALILLPVCRNTITWLRSTKLGYFVPFDDNINFHKTIAAAIVIGVILHAGDHLACDFPRLINESDELYESYMIDDFGPHKPNYMDLVRGIEGVTGILMVICMAIAFTLATRWFRRSLIKLPKPLDRLTGFNAFWYSHHLFVIVYILLIIHGIFLYFVHKWYLKTTWMYLAVPVLLYAGERTLRFFRSEFYSVRLLKVAIYPGNVLTLKMSKPPQFRYKSGQYMFVQCPAVSPLEWHPFSITSAPGDDYLSIHIRQLGDWTKELKRVFSEACEPPVAGKSGLLRADESTKKSLPKLLIDGPYGAPAQDYRKYDVLLLVGLGIGATPFISILKDLLNNIVKMEEQAESMSDFSRHSDQSAGTSATDSPSLNKASPKRKKTLKTTNAYFYWVTREQGSFDWFKGVMNEVAELDQRGVIEMHNYLTSVYEEGDARSALITMVQALNHAKNGVDIVSGTRVRTHFARPNWEKSPPELRRAAMAQKEQVKPLAPAAYRISVDDDEAISKELKKHRNRKYVKCCGCITALILIQVVVILILVFTILRVKDPVIKMNSVNFEGFDLFNEAARLPAANVTLTANLSVKNPNIASFKFSNATTIIYYHDVEVGDARNPPGVAKARRTLPMNLTVNIMLQKLLGVPSFTSDLTSRVLNVRSFTSIGGRVKILKIFKKHVVVKLNCTMTVNIISWSIPYQNCRPSVSL</sequence>
<keyword evidence="7" id="KW-0274">FAD</keyword>
<dbReference type="GO" id="GO:0005509">
    <property type="term" value="F:calcium ion binding"/>
    <property type="evidence" value="ECO:0007669"/>
    <property type="project" value="InterPro"/>
</dbReference>
<feature type="domain" description="EF-hand" evidence="15">
    <location>
        <begin position="225"/>
        <end position="260"/>
    </location>
</feature>
<evidence type="ECO:0000259" key="16">
    <source>
        <dbReference type="PROSITE" id="PS51384"/>
    </source>
</evidence>
<dbReference type="InterPro" id="IPR050369">
    <property type="entry name" value="RBOH/FRE"/>
</dbReference>
<dbReference type="PANTHER" id="PTHR11972:SF153">
    <property type="entry name" value="SUPEROXIDE-GENERATING NADPH OXIDASE HEAVY CHAIN SUBUNIT A"/>
    <property type="match status" value="1"/>
</dbReference>
<dbReference type="CDD" id="cd00051">
    <property type="entry name" value="EFh"/>
    <property type="match status" value="1"/>
</dbReference>
<evidence type="ECO:0000256" key="6">
    <source>
        <dbReference type="ARBA" id="ARBA00022723"/>
    </source>
</evidence>
<keyword evidence="5 14" id="KW-0812">Transmembrane</keyword>
<dbReference type="PROSITE" id="PS51384">
    <property type="entry name" value="FAD_FR"/>
    <property type="match status" value="1"/>
</dbReference>
<name>A0A5J4ZZE7_9ASTE</name>
<evidence type="ECO:0000256" key="10">
    <source>
        <dbReference type="ARBA" id="ARBA00022989"/>
    </source>
</evidence>
<dbReference type="InterPro" id="IPR039261">
    <property type="entry name" value="FNR_nucleotide-bd"/>
</dbReference>
<organism evidence="17 18">
    <name type="scientific">Nyssa sinensis</name>
    <dbReference type="NCBI Taxonomy" id="561372"/>
    <lineage>
        <taxon>Eukaryota</taxon>
        <taxon>Viridiplantae</taxon>
        <taxon>Streptophyta</taxon>
        <taxon>Embryophyta</taxon>
        <taxon>Tracheophyta</taxon>
        <taxon>Spermatophyta</taxon>
        <taxon>Magnoliopsida</taxon>
        <taxon>eudicotyledons</taxon>
        <taxon>Gunneridae</taxon>
        <taxon>Pentapetalae</taxon>
        <taxon>asterids</taxon>
        <taxon>Cornales</taxon>
        <taxon>Nyssaceae</taxon>
        <taxon>Nyssa</taxon>
    </lineage>
</organism>
<dbReference type="SUPFAM" id="SSF63380">
    <property type="entry name" value="Riboflavin synthase domain-like"/>
    <property type="match status" value="1"/>
</dbReference>
<dbReference type="GO" id="GO:0016174">
    <property type="term" value="F:NAD(P)H oxidase H2O2-forming activity"/>
    <property type="evidence" value="ECO:0007669"/>
    <property type="project" value="TreeGrafter"/>
</dbReference>
<dbReference type="FunFam" id="2.40.30.10:FF:000019">
    <property type="entry name" value="Respiratory burst oxidase homolog A"/>
    <property type="match status" value="1"/>
</dbReference>
<feature type="transmembrane region" description="Helical" evidence="14">
    <location>
        <begin position="529"/>
        <end position="553"/>
    </location>
</feature>
<dbReference type="InterPro" id="IPR013121">
    <property type="entry name" value="Fe_red_NAD-bd_6"/>
</dbReference>
<dbReference type="InterPro" id="IPR013112">
    <property type="entry name" value="FAD-bd_8"/>
</dbReference>
<keyword evidence="3" id="KW-0575">Peroxidase</keyword>
<evidence type="ECO:0000256" key="4">
    <source>
        <dbReference type="ARBA" id="ARBA00022630"/>
    </source>
</evidence>
<evidence type="ECO:0000256" key="13">
    <source>
        <dbReference type="SAM" id="MobiDB-lite"/>
    </source>
</evidence>
<evidence type="ECO:0000256" key="5">
    <source>
        <dbReference type="ARBA" id="ARBA00022692"/>
    </source>
</evidence>
<dbReference type="GO" id="GO:0004601">
    <property type="term" value="F:peroxidase activity"/>
    <property type="evidence" value="ECO:0007669"/>
    <property type="project" value="UniProtKB-KW"/>
</dbReference>
<evidence type="ECO:0000256" key="2">
    <source>
        <dbReference type="ARBA" id="ARBA00007975"/>
    </source>
</evidence>
<feature type="region of interest" description="Disordered" evidence="13">
    <location>
        <begin position="1"/>
        <end position="34"/>
    </location>
</feature>
<evidence type="ECO:0000313" key="17">
    <source>
        <dbReference type="EMBL" id="KAA8522461.1"/>
    </source>
</evidence>
<evidence type="ECO:0000256" key="12">
    <source>
        <dbReference type="ARBA" id="ARBA00023136"/>
    </source>
</evidence>
<dbReference type="PRINTS" id="PR00466">
    <property type="entry name" value="GP91PHOX"/>
</dbReference>
<dbReference type="InterPro" id="IPR011992">
    <property type="entry name" value="EF-hand-dom_pair"/>
</dbReference>
<dbReference type="Gene3D" id="1.10.238.10">
    <property type="entry name" value="EF-hand"/>
    <property type="match status" value="1"/>
</dbReference>
<keyword evidence="4" id="KW-0285">Flavoprotein</keyword>
<dbReference type="PROSITE" id="PS00018">
    <property type="entry name" value="EF_HAND_1"/>
    <property type="match status" value="1"/>
</dbReference>
<evidence type="ECO:0000256" key="8">
    <source>
        <dbReference type="ARBA" id="ARBA00022837"/>
    </source>
</evidence>
<dbReference type="Gene3D" id="2.40.30.10">
    <property type="entry name" value="Translation factors"/>
    <property type="match status" value="1"/>
</dbReference>
<comment type="similarity">
    <text evidence="2">Belongs to the RBOH (TC 5.B.1.3) family.</text>
</comment>
<dbReference type="InterPro" id="IPR013130">
    <property type="entry name" value="Fe3_Rdtase_TM_dom"/>
</dbReference>
<dbReference type="PANTHER" id="PTHR11972">
    <property type="entry name" value="NADPH OXIDASE"/>
    <property type="match status" value="1"/>
</dbReference>
<dbReference type="SFLD" id="SFLDG01169">
    <property type="entry name" value="NADPH_oxidase_subgroup_(NOX)"/>
    <property type="match status" value="1"/>
</dbReference>
<dbReference type="InterPro" id="IPR002048">
    <property type="entry name" value="EF_hand_dom"/>
</dbReference>
<evidence type="ECO:0000256" key="14">
    <source>
        <dbReference type="SAM" id="Phobius"/>
    </source>
</evidence>
<dbReference type="Pfam" id="PF01794">
    <property type="entry name" value="Ferric_reduct"/>
    <property type="match status" value="1"/>
</dbReference>
<feature type="transmembrane region" description="Helical" evidence="14">
    <location>
        <begin position="349"/>
        <end position="368"/>
    </location>
</feature>
<dbReference type="Pfam" id="PF08022">
    <property type="entry name" value="FAD_binding_8"/>
    <property type="match status" value="1"/>
</dbReference>
<dbReference type="SUPFAM" id="SSF117070">
    <property type="entry name" value="LEA14-like"/>
    <property type="match status" value="1"/>
</dbReference>
<keyword evidence="9" id="KW-0521">NADP</keyword>
<evidence type="ECO:0000256" key="1">
    <source>
        <dbReference type="ARBA" id="ARBA00004141"/>
    </source>
</evidence>
<feature type="region of interest" description="Disordered" evidence="13">
    <location>
        <begin position="65"/>
        <end position="93"/>
    </location>
</feature>
<dbReference type="Proteomes" id="UP000325577">
    <property type="component" value="Linkage Group LG5"/>
</dbReference>
<keyword evidence="11" id="KW-0560">Oxidoreductase</keyword>
<dbReference type="InterPro" id="IPR004864">
    <property type="entry name" value="LEA_2"/>
</dbReference>
<dbReference type="SUPFAM" id="SSF52343">
    <property type="entry name" value="Ferredoxin reductase-like, C-terminal NADP-linked domain"/>
    <property type="match status" value="1"/>
</dbReference>
<dbReference type="InterPro" id="IPR017927">
    <property type="entry name" value="FAD-bd_FR_type"/>
</dbReference>
<gene>
    <name evidence="17" type="ORF">F0562_013178</name>
</gene>
<dbReference type="PROSITE" id="PS50222">
    <property type="entry name" value="EF_HAND_2"/>
    <property type="match status" value="1"/>
</dbReference>
<keyword evidence="12 14" id="KW-0472">Membrane</keyword>
<protein>
    <submittedName>
        <fullName evidence="17">Uncharacterized protein</fullName>
    </submittedName>
</protein>
<comment type="subcellular location">
    <subcellularLocation>
        <location evidence="1">Membrane</location>
        <topology evidence="1">Multi-pass membrane protein</topology>
    </subcellularLocation>
</comment>
<dbReference type="InterPro" id="IPR017938">
    <property type="entry name" value="Riboflavin_synthase-like_b-brl"/>
</dbReference>
<feature type="transmembrane region" description="Helical" evidence="14">
    <location>
        <begin position="909"/>
        <end position="935"/>
    </location>
</feature>
<evidence type="ECO:0000259" key="15">
    <source>
        <dbReference type="PROSITE" id="PS50222"/>
    </source>
</evidence>
<keyword evidence="10 14" id="KW-1133">Transmembrane helix</keyword>
<dbReference type="InterPro" id="IPR000778">
    <property type="entry name" value="Cyt_b245_heavy_chain"/>
</dbReference>
<dbReference type="CDD" id="cd06186">
    <property type="entry name" value="NOX_Duox_like_FAD_NADP"/>
    <property type="match status" value="1"/>
</dbReference>
<dbReference type="OrthoDB" id="167398at2759"/>
<feature type="compositionally biased region" description="Polar residues" evidence="13">
    <location>
        <begin position="752"/>
        <end position="766"/>
    </location>
</feature>
<dbReference type="Pfam" id="PF08030">
    <property type="entry name" value="NAD_binding_6"/>
    <property type="match status" value="1"/>
</dbReference>
<dbReference type="InterPro" id="IPR013623">
    <property type="entry name" value="NADPH_Ox"/>
</dbReference>
<dbReference type="GO" id="GO:0005886">
    <property type="term" value="C:plasma membrane"/>
    <property type="evidence" value="ECO:0007669"/>
    <property type="project" value="TreeGrafter"/>
</dbReference>
<reference evidence="17 18" key="1">
    <citation type="submission" date="2019-09" db="EMBL/GenBank/DDBJ databases">
        <title>A chromosome-level genome assembly of the Chinese tupelo Nyssa sinensis.</title>
        <authorList>
            <person name="Yang X."/>
            <person name="Kang M."/>
            <person name="Yang Y."/>
            <person name="Xiong H."/>
            <person name="Wang M."/>
            <person name="Zhang Z."/>
            <person name="Wang Z."/>
            <person name="Wu H."/>
            <person name="Ma T."/>
            <person name="Liu J."/>
            <person name="Xi Z."/>
        </authorList>
    </citation>
    <scope>NUCLEOTIDE SEQUENCE [LARGE SCALE GENOMIC DNA]</scope>
    <source>
        <strain evidence="17">J267</strain>
        <tissue evidence="17">Leaf</tissue>
    </source>
</reference>
<dbReference type="SUPFAM" id="SSF47473">
    <property type="entry name" value="EF-hand"/>
    <property type="match status" value="1"/>
</dbReference>
<evidence type="ECO:0000313" key="18">
    <source>
        <dbReference type="Proteomes" id="UP000325577"/>
    </source>
</evidence>